<proteinExistence type="predicted"/>
<protein>
    <submittedName>
        <fullName evidence="2">Jg4564 protein</fullName>
    </submittedName>
</protein>
<dbReference type="EMBL" id="CAKXAJ010025464">
    <property type="protein sequence ID" value="CAH2239879.1"/>
    <property type="molecule type" value="Genomic_DNA"/>
</dbReference>
<comment type="caution">
    <text evidence="2">The sequence shown here is derived from an EMBL/GenBank/DDBJ whole genome shotgun (WGS) entry which is preliminary data.</text>
</comment>
<feature type="region of interest" description="Disordered" evidence="1">
    <location>
        <begin position="1"/>
        <end position="29"/>
    </location>
</feature>
<dbReference type="AlphaFoldDB" id="A0A8S4RSA5"/>
<evidence type="ECO:0000313" key="2">
    <source>
        <dbReference type="EMBL" id="CAH2239879.1"/>
    </source>
</evidence>
<evidence type="ECO:0000256" key="1">
    <source>
        <dbReference type="SAM" id="MobiDB-lite"/>
    </source>
</evidence>
<accession>A0A8S4RSA5</accession>
<reference evidence="2" key="1">
    <citation type="submission" date="2022-03" db="EMBL/GenBank/DDBJ databases">
        <authorList>
            <person name="Lindestad O."/>
        </authorList>
    </citation>
    <scope>NUCLEOTIDE SEQUENCE</scope>
</reference>
<organism evidence="2 3">
    <name type="scientific">Pararge aegeria aegeria</name>
    <dbReference type="NCBI Taxonomy" id="348720"/>
    <lineage>
        <taxon>Eukaryota</taxon>
        <taxon>Metazoa</taxon>
        <taxon>Ecdysozoa</taxon>
        <taxon>Arthropoda</taxon>
        <taxon>Hexapoda</taxon>
        <taxon>Insecta</taxon>
        <taxon>Pterygota</taxon>
        <taxon>Neoptera</taxon>
        <taxon>Endopterygota</taxon>
        <taxon>Lepidoptera</taxon>
        <taxon>Glossata</taxon>
        <taxon>Ditrysia</taxon>
        <taxon>Papilionoidea</taxon>
        <taxon>Nymphalidae</taxon>
        <taxon>Satyrinae</taxon>
        <taxon>Satyrini</taxon>
        <taxon>Parargina</taxon>
        <taxon>Pararge</taxon>
    </lineage>
</organism>
<gene>
    <name evidence="2" type="primary">jg4564</name>
    <name evidence="2" type="ORF">PAEG_LOCUS16515</name>
</gene>
<evidence type="ECO:0000313" key="3">
    <source>
        <dbReference type="Proteomes" id="UP000838756"/>
    </source>
</evidence>
<keyword evidence="3" id="KW-1185">Reference proteome</keyword>
<name>A0A8S4RSA5_9NEOP</name>
<sequence>MSSALPPDVVEPWGSSHDKLSRSPRFPGDAVATPQWLSGRFRPKKKKTSSESLYGARGYRCSKQHCAGHARNTSCRVLL</sequence>
<dbReference type="Proteomes" id="UP000838756">
    <property type="component" value="Unassembled WGS sequence"/>
</dbReference>